<comment type="caution">
    <text evidence="2">The sequence shown here is derived from an EMBL/GenBank/DDBJ whole genome shotgun (WGS) entry which is preliminary data.</text>
</comment>
<dbReference type="Pfam" id="PF08242">
    <property type="entry name" value="Methyltransf_12"/>
    <property type="match status" value="1"/>
</dbReference>
<dbReference type="GO" id="GO:0032259">
    <property type="term" value="P:methylation"/>
    <property type="evidence" value="ECO:0007669"/>
    <property type="project" value="UniProtKB-KW"/>
</dbReference>
<dbReference type="OrthoDB" id="3647at2759"/>
<protein>
    <submittedName>
        <fullName evidence="2">S-adenosyl-L-methionine-dependent methyltransferase</fullName>
    </submittedName>
</protein>
<proteinExistence type="predicted"/>
<keyword evidence="2" id="KW-0808">Transferase</keyword>
<dbReference type="EMBL" id="ML978227">
    <property type="protein sequence ID" value="KAF2027407.1"/>
    <property type="molecule type" value="Genomic_DNA"/>
</dbReference>
<dbReference type="InterPro" id="IPR029063">
    <property type="entry name" value="SAM-dependent_MTases_sf"/>
</dbReference>
<dbReference type="Gene3D" id="3.40.50.150">
    <property type="entry name" value="Vaccinia Virus protein VP39"/>
    <property type="match status" value="1"/>
</dbReference>
<keyword evidence="2" id="KW-0489">Methyltransferase</keyword>
<sequence>MVVTAKELDAGAIMDCFEERPINKRSREKLAKSIRERLELVGMDRASSSTEIKMLDYACGDGFLSRLFAPQVSSITAIDVSPTMIEKYKAKIDELGPSQKSTMAFAGNLLSDPLEPSTLADERLNDFHLITVGAALHHFPSSEDAVRRLAKRLRPGGILYIQDLFDDGHQEGTDRKGPRGFTLDELRSILSNAELVNFRFEVLPEALEVELPSEEVLKVRFFVARAMKPKVE</sequence>
<dbReference type="AlphaFoldDB" id="A0A9P4LK97"/>
<evidence type="ECO:0000259" key="1">
    <source>
        <dbReference type="Pfam" id="PF08242"/>
    </source>
</evidence>
<dbReference type="Proteomes" id="UP000799777">
    <property type="component" value="Unassembled WGS sequence"/>
</dbReference>
<evidence type="ECO:0000313" key="3">
    <source>
        <dbReference type="Proteomes" id="UP000799777"/>
    </source>
</evidence>
<feature type="domain" description="Methyltransferase type 12" evidence="1">
    <location>
        <begin position="55"/>
        <end position="159"/>
    </location>
</feature>
<dbReference type="GO" id="GO:0008168">
    <property type="term" value="F:methyltransferase activity"/>
    <property type="evidence" value="ECO:0007669"/>
    <property type="project" value="UniProtKB-KW"/>
</dbReference>
<reference evidence="2" key="1">
    <citation type="journal article" date="2020" name="Stud. Mycol.">
        <title>101 Dothideomycetes genomes: a test case for predicting lifestyles and emergence of pathogens.</title>
        <authorList>
            <person name="Haridas S."/>
            <person name="Albert R."/>
            <person name="Binder M."/>
            <person name="Bloem J."/>
            <person name="Labutti K."/>
            <person name="Salamov A."/>
            <person name="Andreopoulos B."/>
            <person name="Baker S."/>
            <person name="Barry K."/>
            <person name="Bills G."/>
            <person name="Bluhm B."/>
            <person name="Cannon C."/>
            <person name="Castanera R."/>
            <person name="Culley D."/>
            <person name="Daum C."/>
            <person name="Ezra D."/>
            <person name="Gonzalez J."/>
            <person name="Henrissat B."/>
            <person name="Kuo A."/>
            <person name="Liang C."/>
            <person name="Lipzen A."/>
            <person name="Lutzoni F."/>
            <person name="Magnuson J."/>
            <person name="Mondo S."/>
            <person name="Nolan M."/>
            <person name="Ohm R."/>
            <person name="Pangilinan J."/>
            <person name="Park H.-J."/>
            <person name="Ramirez L."/>
            <person name="Alfaro M."/>
            <person name="Sun H."/>
            <person name="Tritt A."/>
            <person name="Yoshinaga Y."/>
            <person name="Zwiers L.-H."/>
            <person name="Turgeon B."/>
            <person name="Goodwin S."/>
            <person name="Spatafora J."/>
            <person name="Crous P."/>
            <person name="Grigoriev I."/>
        </authorList>
    </citation>
    <scope>NUCLEOTIDE SEQUENCE</scope>
    <source>
        <strain evidence="2">CBS 110217</strain>
    </source>
</reference>
<dbReference type="InterPro" id="IPR013217">
    <property type="entry name" value="Methyltransf_12"/>
</dbReference>
<dbReference type="CDD" id="cd02440">
    <property type="entry name" value="AdoMet_MTases"/>
    <property type="match status" value="1"/>
</dbReference>
<name>A0A9P4LK97_9PLEO</name>
<accession>A0A9P4LK97</accession>
<dbReference type="PANTHER" id="PTHR43861">
    <property type="entry name" value="TRANS-ACONITATE 2-METHYLTRANSFERASE-RELATED"/>
    <property type="match status" value="1"/>
</dbReference>
<organism evidence="2 3">
    <name type="scientific">Setomelanomma holmii</name>
    <dbReference type="NCBI Taxonomy" id="210430"/>
    <lineage>
        <taxon>Eukaryota</taxon>
        <taxon>Fungi</taxon>
        <taxon>Dikarya</taxon>
        <taxon>Ascomycota</taxon>
        <taxon>Pezizomycotina</taxon>
        <taxon>Dothideomycetes</taxon>
        <taxon>Pleosporomycetidae</taxon>
        <taxon>Pleosporales</taxon>
        <taxon>Pleosporineae</taxon>
        <taxon>Phaeosphaeriaceae</taxon>
        <taxon>Setomelanomma</taxon>
    </lineage>
</organism>
<evidence type="ECO:0000313" key="2">
    <source>
        <dbReference type="EMBL" id="KAF2027407.1"/>
    </source>
</evidence>
<gene>
    <name evidence="2" type="ORF">EK21DRAFT_114896</name>
</gene>
<dbReference type="SUPFAM" id="SSF53335">
    <property type="entry name" value="S-adenosyl-L-methionine-dependent methyltransferases"/>
    <property type="match status" value="1"/>
</dbReference>
<keyword evidence="3" id="KW-1185">Reference proteome</keyword>